<evidence type="ECO:0000256" key="6">
    <source>
        <dbReference type="ARBA" id="ARBA00022692"/>
    </source>
</evidence>
<dbReference type="Proteomes" id="UP000190814">
    <property type="component" value="Unassembled WGS sequence"/>
</dbReference>
<dbReference type="GO" id="GO:0015423">
    <property type="term" value="F:ABC-type maltose transporter activity"/>
    <property type="evidence" value="ECO:0007669"/>
    <property type="project" value="TreeGrafter"/>
</dbReference>
<dbReference type="Pfam" id="PF00528">
    <property type="entry name" value="BPD_transp_1"/>
    <property type="match status" value="1"/>
</dbReference>
<dbReference type="PANTHER" id="PTHR32243">
    <property type="entry name" value="MALTOSE TRANSPORT SYSTEM PERMEASE-RELATED"/>
    <property type="match status" value="1"/>
</dbReference>
<evidence type="ECO:0000256" key="5">
    <source>
        <dbReference type="ARBA" id="ARBA00022597"/>
    </source>
</evidence>
<reference evidence="11 12" key="1">
    <citation type="submission" date="2017-02" db="EMBL/GenBank/DDBJ databases">
        <authorList>
            <person name="Peterson S.W."/>
        </authorList>
    </citation>
    <scope>NUCLEOTIDE SEQUENCE [LARGE SCALE GENOMIC DNA]</scope>
    <source>
        <strain evidence="11 12">ATCC 35992</strain>
    </source>
</reference>
<evidence type="ECO:0000256" key="9">
    <source>
        <dbReference type="RuleBase" id="RU363032"/>
    </source>
</evidence>
<feature type="transmembrane region" description="Helical" evidence="9">
    <location>
        <begin position="216"/>
        <end position="238"/>
    </location>
</feature>
<keyword evidence="4" id="KW-1003">Cell membrane</keyword>
<dbReference type="PROSITE" id="PS50928">
    <property type="entry name" value="ABC_TM1"/>
    <property type="match status" value="1"/>
</dbReference>
<evidence type="ECO:0000313" key="12">
    <source>
        <dbReference type="Proteomes" id="UP000190814"/>
    </source>
</evidence>
<dbReference type="AlphaFoldDB" id="A0A1T4VX83"/>
<evidence type="ECO:0000259" key="10">
    <source>
        <dbReference type="PROSITE" id="PS50928"/>
    </source>
</evidence>
<dbReference type="GO" id="GO:0005886">
    <property type="term" value="C:plasma membrane"/>
    <property type="evidence" value="ECO:0007669"/>
    <property type="project" value="UniProtKB-SubCell"/>
</dbReference>
<proteinExistence type="inferred from homology"/>
<dbReference type="RefSeq" id="WP_242943030.1">
    <property type="nucleotide sequence ID" value="NZ_FUXZ01000011.1"/>
</dbReference>
<dbReference type="InterPro" id="IPR000515">
    <property type="entry name" value="MetI-like"/>
</dbReference>
<dbReference type="EMBL" id="FUXZ01000011">
    <property type="protein sequence ID" value="SKA69612.1"/>
    <property type="molecule type" value="Genomic_DNA"/>
</dbReference>
<evidence type="ECO:0000256" key="3">
    <source>
        <dbReference type="ARBA" id="ARBA00022448"/>
    </source>
</evidence>
<keyword evidence="8 9" id="KW-0472">Membrane</keyword>
<feature type="transmembrane region" description="Helical" evidence="9">
    <location>
        <begin position="270"/>
        <end position="290"/>
    </location>
</feature>
<dbReference type="InterPro" id="IPR050901">
    <property type="entry name" value="BP-dep_ABC_trans_perm"/>
</dbReference>
<organism evidence="11 12">
    <name type="scientific">Eubacterium uniforme</name>
    <dbReference type="NCBI Taxonomy" id="39495"/>
    <lineage>
        <taxon>Bacteria</taxon>
        <taxon>Bacillati</taxon>
        <taxon>Bacillota</taxon>
        <taxon>Clostridia</taxon>
        <taxon>Eubacteriales</taxon>
        <taxon>Eubacteriaceae</taxon>
        <taxon>Eubacterium</taxon>
    </lineage>
</organism>
<protein>
    <submittedName>
        <fullName evidence="11">Arabinogalactan oligomer / maltooligosaccharide transport system permease protein</fullName>
    </submittedName>
</protein>
<dbReference type="STRING" id="39495.SAMN02745111_01901"/>
<evidence type="ECO:0000256" key="2">
    <source>
        <dbReference type="ARBA" id="ARBA00009047"/>
    </source>
</evidence>
<sequence length="306" mass="34843">MGVNKTDFMREHQSEMAKIGIEVKQIRRKRNFWRSFSNFIIYVVLILISIAVIYPLIYTVAGAFSPGEDIGSITVIPFKKGFTLDHFRELFKNTEYGLWFKNSFIIAACTSIFTVVTTTLSAYVFSRFRFAAKKPLLMSFMVLETFPSFLGMIALYVIVLKMGGYNELWGLILIYVAANIPYNTWMIKSYIDTVPLSLDEAAKIDGASNIRIFRQVVFPLAKPMVIFLGITSFTAPWMDFIFPKFLLRTPDKMTVAIGLYNMISDKKDQFTLFAAGSLIVAIPFMIFFMMTQRMMITSLAGAAVKE</sequence>
<keyword evidence="12" id="KW-1185">Reference proteome</keyword>
<dbReference type="PANTHER" id="PTHR32243:SF50">
    <property type="entry name" value="MALTOSE_MALTODEXTRIN TRANSPORT SYSTEM PERMEASE PROTEIN MALG"/>
    <property type="match status" value="1"/>
</dbReference>
<name>A0A1T4VX83_9FIRM</name>
<feature type="transmembrane region" description="Helical" evidence="9">
    <location>
        <begin position="165"/>
        <end position="182"/>
    </location>
</feature>
<dbReference type="Gene3D" id="1.10.3720.10">
    <property type="entry name" value="MetI-like"/>
    <property type="match status" value="1"/>
</dbReference>
<evidence type="ECO:0000313" key="11">
    <source>
        <dbReference type="EMBL" id="SKA69612.1"/>
    </source>
</evidence>
<accession>A0A1T4VX83</accession>
<evidence type="ECO:0000256" key="7">
    <source>
        <dbReference type="ARBA" id="ARBA00022989"/>
    </source>
</evidence>
<keyword evidence="6 9" id="KW-0812">Transmembrane</keyword>
<evidence type="ECO:0000256" key="8">
    <source>
        <dbReference type="ARBA" id="ARBA00023136"/>
    </source>
</evidence>
<dbReference type="CDD" id="cd06261">
    <property type="entry name" value="TM_PBP2"/>
    <property type="match status" value="1"/>
</dbReference>
<evidence type="ECO:0000256" key="4">
    <source>
        <dbReference type="ARBA" id="ARBA00022475"/>
    </source>
</evidence>
<evidence type="ECO:0000256" key="1">
    <source>
        <dbReference type="ARBA" id="ARBA00004651"/>
    </source>
</evidence>
<dbReference type="SUPFAM" id="SSF161098">
    <property type="entry name" value="MetI-like"/>
    <property type="match status" value="1"/>
</dbReference>
<comment type="subcellular location">
    <subcellularLocation>
        <location evidence="1 9">Cell membrane</location>
        <topology evidence="1 9">Multi-pass membrane protein</topology>
    </subcellularLocation>
</comment>
<feature type="domain" description="ABC transmembrane type-1" evidence="10">
    <location>
        <begin position="100"/>
        <end position="291"/>
    </location>
</feature>
<gene>
    <name evidence="11" type="ORF">SAMN02745111_01901</name>
</gene>
<dbReference type="InterPro" id="IPR035906">
    <property type="entry name" value="MetI-like_sf"/>
</dbReference>
<feature type="transmembrane region" description="Helical" evidence="9">
    <location>
        <begin position="104"/>
        <end position="125"/>
    </location>
</feature>
<keyword evidence="5" id="KW-0762">Sugar transport</keyword>
<keyword evidence="3 9" id="KW-0813">Transport</keyword>
<feature type="transmembrane region" description="Helical" evidence="9">
    <location>
        <begin position="36"/>
        <end position="57"/>
    </location>
</feature>
<feature type="transmembrane region" description="Helical" evidence="9">
    <location>
        <begin position="137"/>
        <end position="159"/>
    </location>
</feature>
<comment type="similarity">
    <text evidence="2">Belongs to the binding-protein-dependent transport system permease family. MalFG subfamily.</text>
</comment>
<keyword evidence="7 9" id="KW-1133">Transmembrane helix</keyword>
<dbReference type="GO" id="GO:0042956">
    <property type="term" value="P:maltodextrin transmembrane transport"/>
    <property type="evidence" value="ECO:0007669"/>
    <property type="project" value="TreeGrafter"/>
</dbReference>